<dbReference type="GO" id="GO:0016715">
    <property type="term" value="F:oxidoreductase activity, acting on paired donors, with incorporation or reduction of molecular oxygen, reduced ascorbate as one donor, and incorporation of one atom of oxygen"/>
    <property type="evidence" value="ECO:0007669"/>
    <property type="project" value="InterPro"/>
</dbReference>
<protein>
    <recommendedName>
        <fullName evidence="2">Peptide-N-glycosidase F C-terminal domain-containing protein</fullName>
    </recommendedName>
</protein>
<name>A0A381YNE6_9ZZZZ</name>
<dbReference type="AlphaFoldDB" id="A0A381YNE6"/>
<evidence type="ECO:0008006" key="2">
    <source>
        <dbReference type="Google" id="ProtNLM"/>
    </source>
</evidence>
<gene>
    <name evidence="1" type="ORF">METZ01_LOCUS131323</name>
</gene>
<organism evidence="1">
    <name type="scientific">marine metagenome</name>
    <dbReference type="NCBI Taxonomy" id="408172"/>
    <lineage>
        <taxon>unclassified sequences</taxon>
        <taxon>metagenomes</taxon>
        <taxon>ecological metagenomes</taxon>
    </lineage>
</organism>
<reference evidence="1" key="1">
    <citation type="submission" date="2018-05" db="EMBL/GenBank/DDBJ databases">
        <authorList>
            <person name="Lanie J.A."/>
            <person name="Ng W.-L."/>
            <person name="Kazmierczak K.M."/>
            <person name="Andrzejewski T.M."/>
            <person name="Davidsen T.M."/>
            <person name="Wayne K.J."/>
            <person name="Tettelin H."/>
            <person name="Glass J.I."/>
            <person name="Rusch D."/>
            <person name="Podicherti R."/>
            <person name="Tsui H.-C.T."/>
            <person name="Winkler M.E."/>
        </authorList>
    </citation>
    <scope>NUCLEOTIDE SEQUENCE</scope>
</reference>
<dbReference type="InterPro" id="IPR014784">
    <property type="entry name" value="Cu2_ascorb_mOase-like_C"/>
</dbReference>
<dbReference type="EMBL" id="UINC01018639">
    <property type="protein sequence ID" value="SVA78469.1"/>
    <property type="molecule type" value="Genomic_DNA"/>
</dbReference>
<sequence>MKLNKSTLFIILLSFGFSASLQDGDTLVIHPITWNTSSPEGWNAQYKQTISFPDSDESWSEIIMVQILKCDSATKGDQYPCGEWDYIWNTFVDVPVEHTTEVFSIGSFVTPYGKRLIMGDESGWKWTYDMTDYAPILKGNRFVTVGNNQELLDLKFLFIKGTPPRNILKVENIYPYGHHKYGSLADEELLKKTTLHLDPTASGFKIKAVISGHG</sequence>
<evidence type="ECO:0000313" key="1">
    <source>
        <dbReference type="EMBL" id="SVA78469.1"/>
    </source>
</evidence>
<proteinExistence type="predicted"/>
<dbReference type="Gene3D" id="2.60.120.230">
    <property type="match status" value="1"/>
</dbReference>
<feature type="non-terminal residue" evidence="1">
    <location>
        <position position="214"/>
    </location>
</feature>
<accession>A0A381YNE6</accession>